<dbReference type="Pfam" id="PF07143">
    <property type="entry name" value="CrtC"/>
    <property type="match status" value="1"/>
</dbReference>
<dbReference type="AlphaFoldDB" id="A0A1N7L6H7"/>
<evidence type="ECO:0000259" key="1">
    <source>
        <dbReference type="Pfam" id="PF07143"/>
    </source>
</evidence>
<evidence type="ECO:0000313" key="3">
    <source>
        <dbReference type="Proteomes" id="UP000185999"/>
    </source>
</evidence>
<feature type="domain" description="AttH" evidence="1">
    <location>
        <begin position="77"/>
        <end position="279"/>
    </location>
</feature>
<dbReference type="RefSeq" id="WP_054340610.1">
    <property type="nucleotide sequence ID" value="NZ_FTOE01000003.1"/>
</dbReference>
<dbReference type="GO" id="GO:0016787">
    <property type="term" value="F:hydrolase activity"/>
    <property type="evidence" value="ECO:0007669"/>
    <property type="project" value="UniProtKB-KW"/>
</dbReference>
<sequence>MAKLGKLFILASVFSMLGWLFFKPPFDPVINGDSPATGLFGRGLYNADSALEPGQKADPDYIITLPLDHAEHTRFDIEWWYLTANLHDQQGNNYGLQWTLFRFRSPAAKTQDDKPESSWHNNQVYMAHASVHSMKNHWFGEKFARGGVGNAGVIASPFSLFIDGWKWQNNQAGKNLLPAQLSFDVPINEPINALQMSTKNDESPVISVNLLLKQSGPYVFHGENGYSIKSGNRQHASHYYSNPFIEVSGKLIFDDDKSISGKRDVKITGEAWFDQEWTSQLLDTQTLGWDWMSLHLNDGSKLMAFRMRLKGQNDYVTGSLISPNGQLRTLSPADISLTPIQYKTVNAKELPLAWQVQIPSAGIYIEVEALKKEQWNPALVSYYEGMVGIKGTHQGRGFLELTGY</sequence>
<dbReference type="InterPro" id="IPR010791">
    <property type="entry name" value="AttH_dom"/>
</dbReference>
<protein>
    <submittedName>
        <fullName evidence="2">Predicted secreted hydrolase</fullName>
    </submittedName>
</protein>
<dbReference type="PANTHER" id="PTHR38591">
    <property type="entry name" value="HYDROLASE"/>
    <property type="match status" value="1"/>
</dbReference>
<proteinExistence type="predicted"/>
<dbReference type="STRING" id="619304.SAMN05421760_103269"/>
<dbReference type="InterPro" id="IPR023374">
    <property type="entry name" value="AttH-like_dom_sf"/>
</dbReference>
<evidence type="ECO:0000313" key="2">
    <source>
        <dbReference type="EMBL" id="SIS69403.1"/>
    </source>
</evidence>
<dbReference type="SUPFAM" id="SSF159245">
    <property type="entry name" value="AttH-like"/>
    <property type="match status" value="1"/>
</dbReference>
<dbReference type="EMBL" id="FTOE01000003">
    <property type="protein sequence ID" value="SIS69403.1"/>
    <property type="molecule type" value="Genomic_DNA"/>
</dbReference>
<dbReference type="Proteomes" id="UP000185999">
    <property type="component" value="Unassembled WGS sequence"/>
</dbReference>
<dbReference type="Pfam" id="PF17186">
    <property type="entry name" value="Lipocalin_9"/>
    <property type="match status" value="1"/>
</dbReference>
<reference evidence="3" key="1">
    <citation type="submission" date="2017-01" db="EMBL/GenBank/DDBJ databases">
        <authorList>
            <person name="Varghese N."/>
            <person name="Submissions S."/>
        </authorList>
    </citation>
    <scope>NUCLEOTIDE SEQUENCE [LARGE SCALE GENOMIC DNA]</scope>
    <source>
        <strain evidence="3">DSM 22306</strain>
    </source>
</reference>
<dbReference type="Gene3D" id="2.40.370.10">
    <property type="entry name" value="AttH-like domain"/>
    <property type="match status" value="2"/>
</dbReference>
<dbReference type="PANTHER" id="PTHR38591:SF1">
    <property type="entry name" value="BLL1000 PROTEIN"/>
    <property type="match status" value="1"/>
</dbReference>
<keyword evidence="3" id="KW-1185">Reference proteome</keyword>
<dbReference type="OrthoDB" id="9770826at2"/>
<accession>A0A1N7L6H7</accession>
<keyword evidence="2" id="KW-0378">Hydrolase</keyword>
<organism evidence="2 3">
    <name type="scientific">Neptunomonas antarctica</name>
    <dbReference type="NCBI Taxonomy" id="619304"/>
    <lineage>
        <taxon>Bacteria</taxon>
        <taxon>Pseudomonadati</taxon>
        <taxon>Pseudomonadota</taxon>
        <taxon>Gammaproteobacteria</taxon>
        <taxon>Oceanospirillales</taxon>
        <taxon>Oceanospirillaceae</taxon>
        <taxon>Neptunomonas</taxon>
    </lineage>
</organism>
<gene>
    <name evidence="2" type="ORF">SAMN05421760_103269</name>
</gene>
<name>A0A1N7L6H7_9GAMM</name>